<feature type="compositionally biased region" description="Basic and acidic residues" evidence="1">
    <location>
        <begin position="31"/>
        <end position="40"/>
    </location>
</feature>
<keyword evidence="2" id="KW-1133">Transmembrane helix</keyword>
<dbReference type="STRING" id="37653.A0A0L8HL87"/>
<keyword evidence="2" id="KW-0472">Membrane</keyword>
<feature type="region of interest" description="Disordered" evidence="1">
    <location>
        <begin position="1"/>
        <end position="40"/>
    </location>
</feature>
<sequence length="280" mass="30799">MDHSSNGVTTPSDSSGAGDVHHPYRSLTFDHTSEPTGERACHRTSFSLDITDKTEIDNSQLSKRGIIVTDIDQAMLDHDTRILAQMNNIRAQKSIDVMAVAPRATGMPLLSPEPTASSKKHSLQDANSAIASAKLLSSANNGPESGTGNEYVKQFNNTVQSSLNGNYSAFKVDKLHWPTEVPTKLNFSHLEVFEGQMLLQWLSSGFANSITTQSCDQVNYKQERRLAISQICTYLMAAGVIKQLDTTQEKDLIFRVSSASHLLILFLYLIDISVLLIINI</sequence>
<organism evidence="3">
    <name type="scientific">Octopus bimaculoides</name>
    <name type="common">California two-spotted octopus</name>
    <dbReference type="NCBI Taxonomy" id="37653"/>
    <lineage>
        <taxon>Eukaryota</taxon>
        <taxon>Metazoa</taxon>
        <taxon>Spiralia</taxon>
        <taxon>Lophotrochozoa</taxon>
        <taxon>Mollusca</taxon>
        <taxon>Cephalopoda</taxon>
        <taxon>Coleoidea</taxon>
        <taxon>Octopodiformes</taxon>
        <taxon>Octopoda</taxon>
        <taxon>Incirrata</taxon>
        <taxon>Octopodidae</taxon>
        <taxon>Octopus</taxon>
    </lineage>
</organism>
<reference evidence="3" key="1">
    <citation type="submission" date="2015-07" db="EMBL/GenBank/DDBJ databases">
        <title>MeaNS - Measles Nucleotide Surveillance Program.</title>
        <authorList>
            <person name="Tran T."/>
            <person name="Druce J."/>
        </authorList>
    </citation>
    <scope>NUCLEOTIDE SEQUENCE</scope>
    <source>
        <strain evidence="3">UCB-OBI-ISO-001</strain>
        <tissue evidence="3">Gonad</tissue>
    </source>
</reference>
<dbReference type="OrthoDB" id="427644at2759"/>
<accession>A0A0L8HL87</accession>
<proteinExistence type="predicted"/>
<gene>
    <name evidence="3" type="ORF">OCBIM_22012109mg</name>
</gene>
<protein>
    <submittedName>
        <fullName evidence="3">Uncharacterized protein</fullName>
    </submittedName>
</protein>
<keyword evidence="2" id="KW-0812">Transmembrane</keyword>
<evidence type="ECO:0000256" key="1">
    <source>
        <dbReference type="SAM" id="MobiDB-lite"/>
    </source>
</evidence>
<name>A0A0L8HL87_OCTBM</name>
<feature type="transmembrane region" description="Helical" evidence="2">
    <location>
        <begin position="259"/>
        <end position="278"/>
    </location>
</feature>
<dbReference type="AlphaFoldDB" id="A0A0L8HL87"/>
<dbReference type="EMBL" id="KQ417874">
    <property type="protein sequence ID" value="KOF90013.1"/>
    <property type="molecule type" value="Genomic_DNA"/>
</dbReference>
<evidence type="ECO:0000256" key="2">
    <source>
        <dbReference type="SAM" id="Phobius"/>
    </source>
</evidence>
<feature type="compositionally biased region" description="Polar residues" evidence="1">
    <location>
        <begin position="1"/>
        <end position="15"/>
    </location>
</feature>
<evidence type="ECO:0000313" key="3">
    <source>
        <dbReference type="EMBL" id="KOF90013.1"/>
    </source>
</evidence>